<dbReference type="VEuPathDB" id="TrichDB:TVAGG3_0513530"/>
<dbReference type="FunFam" id="3.30.450.30:FF:000044">
    <property type="entry name" value="Profilin"/>
    <property type="match status" value="1"/>
</dbReference>
<dbReference type="KEGG" id="tva:4775095"/>
<dbReference type="Proteomes" id="UP000001542">
    <property type="component" value="Unassembled WGS sequence"/>
</dbReference>
<name>A2DRF5_TRIV3</name>
<proteinExistence type="predicted"/>
<dbReference type="InParanoid" id="A2DRF5"/>
<dbReference type="InterPro" id="IPR036140">
    <property type="entry name" value="PFN_sf"/>
</dbReference>
<evidence type="ECO:0008006" key="3">
    <source>
        <dbReference type="Google" id="ProtNLM"/>
    </source>
</evidence>
<accession>A2DRF5</accession>
<dbReference type="EMBL" id="DS113235">
    <property type="protein sequence ID" value="EAY17081.1"/>
    <property type="molecule type" value="Genomic_DNA"/>
</dbReference>
<organism evidence="1 2">
    <name type="scientific">Trichomonas vaginalis (strain ATCC PRA-98 / G3)</name>
    <dbReference type="NCBI Taxonomy" id="412133"/>
    <lineage>
        <taxon>Eukaryota</taxon>
        <taxon>Metamonada</taxon>
        <taxon>Parabasalia</taxon>
        <taxon>Trichomonadida</taxon>
        <taxon>Trichomonadidae</taxon>
        <taxon>Trichomonas</taxon>
    </lineage>
</organism>
<evidence type="ECO:0000313" key="1">
    <source>
        <dbReference type="EMBL" id="EAY17081.1"/>
    </source>
</evidence>
<dbReference type="GO" id="GO:0003785">
    <property type="term" value="F:actin monomer binding"/>
    <property type="evidence" value="ECO:0000318"/>
    <property type="project" value="GO_Central"/>
</dbReference>
<gene>
    <name evidence="1" type="ORF">TVAG_297600</name>
</gene>
<dbReference type="GO" id="GO:0005938">
    <property type="term" value="C:cell cortex"/>
    <property type="evidence" value="ECO:0000318"/>
    <property type="project" value="GO_Central"/>
</dbReference>
<protein>
    <recommendedName>
        <fullName evidence="3">Profilin</fullName>
    </recommendedName>
</protein>
<dbReference type="AlphaFoldDB" id="A2DRF5"/>
<keyword evidence="2" id="KW-1185">Reference proteome</keyword>
<dbReference type="InterPro" id="IPR048278">
    <property type="entry name" value="PFN"/>
</dbReference>
<dbReference type="SMR" id="A2DRF5"/>
<dbReference type="SUPFAM" id="SSF55770">
    <property type="entry name" value="Profilin (actin-binding protein)"/>
    <property type="match status" value="1"/>
</dbReference>
<dbReference type="Pfam" id="PF00235">
    <property type="entry name" value="Profilin"/>
    <property type="match status" value="1"/>
</dbReference>
<dbReference type="VEuPathDB" id="TrichDB:TVAG_297600"/>
<reference evidence="1" key="1">
    <citation type="submission" date="2006-10" db="EMBL/GenBank/DDBJ databases">
        <authorList>
            <person name="Amadeo P."/>
            <person name="Zhao Q."/>
            <person name="Wortman J."/>
            <person name="Fraser-Liggett C."/>
            <person name="Carlton J."/>
        </authorList>
    </citation>
    <scope>NUCLEOTIDE SEQUENCE</scope>
    <source>
        <strain evidence="1">G3</strain>
    </source>
</reference>
<reference evidence="1" key="2">
    <citation type="journal article" date="2007" name="Science">
        <title>Draft genome sequence of the sexually transmitted pathogen Trichomonas vaginalis.</title>
        <authorList>
            <person name="Carlton J.M."/>
            <person name="Hirt R.P."/>
            <person name="Silva J.C."/>
            <person name="Delcher A.L."/>
            <person name="Schatz M."/>
            <person name="Zhao Q."/>
            <person name="Wortman J.R."/>
            <person name="Bidwell S.L."/>
            <person name="Alsmark U.C.M."/>
            <person name="Besteiro S."/>
            <person name="Sicheritz-Ponten T."/>
            <person name="Noel C.J."/>
            <person name="Dacks J.B."/>
            <person name="Foster P.G."/>
            <person name="Simillion C."/>
            <person name="Van de Peer Y."/>
            <person name="Miranda-Saavedra D."/>
            <person name="Barton G.J."/>
            <person name="Westrop G.D."/>
            <person name="Mueller S."/>
            <person name="Dessi D."/>
            <person name="Fiori P.L."/>
            <person name="Ren Q."/>
            <person name="Paulsen I."/>
            <person name="Zhang H."/>
            <person name="Bastida-Corcuera F.D."/>
            <person name="Simoes-Barbosa A."/>
            <person name="Brown M.T."/>
            <person name="Hayes R.D."/>
            <person name="Mukherjee M."/>
            <person name="Okumura C.Y."/>
            <person name="Schneider R."/>
            <person name="Smith A.J."/>
            <person name="Vanacova S."/>
            <person name="Villalvazo M."/>
            <person name="Haas B.J."/>
            <person name="Pertea M."/>
            <person name="Feldblyum T.V."/>
            <person name="Utterback T.R."/>
            <person name="Shu C.L."/>
            <person name="Osoegawa K."/>
            <person name="de Jong P.J."/>
            <person name="Hrdy I."/>
            <person name="Horvathova L."/>
            <person name="Zubacova Z."/>
            <person name="Dolezal P."/>
            <person name="Malik S.B."/>
            <person name="Logsdon J.M. Jr."/>
            <person name="Henze K."/>
            <person name="Gupta A."/>
            <person name="Wang C.C."/>
            <person name="Dunne R.L."/>
            <person name="Upcroft J.A."/>
            <person name="Upcroft P."/>
            <person name="White O."/>
            <person name="Salzberg S.L."/>
            <person name="Tang P."/>
            <person name="Chiu C.-H."/>
            <person name="Lee Y.-S."/>
            <person name="Embley T.M."/>
            <person name="Coombs G.H."/>
            <person name="Mottram J.C."/>
            <person name="Tachezy J."/>
            <person name="Fraser-Liggett C.M."/>
            <person name="Johnson P.J."/>
        </authorList>
    </citation>
    <scope>NUCLEOTIDE SEQUENCE [LARGE SCALE GENOMIC DNA]</scope>
    <source>
        <strain evidence="1">G3</strain>
    </source>
</reference>
<evidence type="ECO:0000313" key="2">
    <source>
        <dbReference type="Proteomes" id="UP000001542"/>
    </source>
</evidence>
<dbReference type="Gene3D" id="3.30.450.30">
    <property type="entry name" value="Dynein light chain 2a, cytoplasmic"/>
    <property type="match status" value="1"/>
</dbReference>
<sequence>MLEHATYAAAIFSIKGALCAKSSNFAGNSKNLVYWSKMFSDPLLARQHGIEYNDIKMFSLEYSNDFIHAMHDELNIYMKKANTVIVVGLCGGDKPQNDARNQVINIAKILSDSGA</sequence>